<dbReference type="InterPro" id="IPR015813">
    <property type="entry name" value="Pyrv/PenolPyrv_kinase-like_dom"/>
</dbReference>
<proteinExistence type="predicted"/>
<dbReference type="PANTHER" id="PTHR42905:SF3">
    <property type="entry name" value="OXALOACETATE DECARBOXYLASE"/>
    <property type="match status" value="1"/>
</dbReference>
<dbReference type="RefSeq" id="WP_150042809.1">
    <property type="nucleotide sequence ID" value="NZ_OW485601.1"/>
</dbReference>
<dbReference type="GO" id="GO:0046421">
    <property type="term" value="F:methylisocitrate lyase activity"/>
    <property type="evidence" value="ECO:0007669"/>
    <property type="project" value="TreeGrafter"/>
</dbReference>
<dbReference type="GO" id="GO:0019629">
    <property type="term" value="P:propionate catabolic process, 2-methylcitrate cycle"/>
    <property type="evidence" value="ECO:0007669"/>
    <property type="project" value="TreeGrafter"/>
</dbReference>
<dbReference type="Pfam" id="PF13714">
    <property type="entry name" value="PEP_mutase"/>
    <property type="match status" value="1"/>
</dbReference>
<reference evidence="1 2" key="1">
    <citation type="submission" date="2019-09" db="EMBL/GenBank/DDBJ databases">
        <title>Genome sequence of Rhodovastum atsumiense, a diverse member of the Acetobacteraceae family of non-sulfur purple photosynthetic bacteria.</title>
        <authorList>
            <person name="Meyer T."/>
            <person name="Kyndt J."/>
        </authorList>
    </citation>
    <scope>NUCLEOTIDE SEQUENCE [LARGE SCALE GENOMIC DNA]</scope>
    <source>
        <strain evidence="1 2">DSM 21279</strain>
    </source>
</reference>
<dbReference type="SUPFAM" id="SSF51621">
    <property type="entry name" value="Phosphoenolpyruvate/pyruvate domain"/>
    <property type="match status" value="1"/>
</dbReference>
<evidence type="ECO:0000313" key="1">
    <source>
        <dbReference type="EMBL" id="KAA5610067.1"/>
    </source>
</evidence>
<dbReference type="OrthoDB" id="9771433at2"/>
<keyword evidence="2" id="KW-1185">Reference proteome</keyword>
<gene>
    <name evidence="1" type="ORF">F1189_20850</name>
</gene>
<protein>
    <submittedName>
        <fullName evidence="1">Isocitrate lyase/PEP mutase family protein</fullName>
    </submittedName>
</protein>
<dbReference type="InterPro" id="IPR040442">
    <property type="entry name" value="Pyrv_kinase-like_dom_sf"/>
</dbReference>
<accession>A0A5M6IQ77</accession>
<dbReference type="EMBL" id="VWPK01000038">
    <property type="protein sequence ID" value="KAA5610067.1"/>
    <property type="molecule type" value="Genomic_DNA"/>
</dbReference>
<sequence length="286" mass="29855">MTWTDRRRAFRSLLAGSACLHPASVFDPISARIAEDLGFESGMFAGSVAALTVLGAPDLVVITLTEFAEQIRRMTRATARLPLLVDADHGYGNALNVMRTVQELEVAGVAALTIEDTLLPRAYAETRPQLLAPEEGLGKIRAALAARSDPGLVIVARTGALAVSGLDDAVARARLYAEAGADALFFTGVKTLDQVKALHAATGRPLILGGTDGTLPPQALAEAGVRLALQGHHPFMAAVQALHETLAALRAGTPPGSLVNQPPAALMKQLTREAGYAAATRDFLGG</sequence>
<dbReference type="PANTHER" id="PTHR42905">
    <property type="entry name" value="PHOSPHOENOLPYRUVATE CARBOXYLASE"/>
    <property type="match status" value="1"/>
</dbReference>
<evidence type="ECO:0000313" key="2">
    <source>
        <dbReference type="Proteomes" id="UP000325255"/>
    </source>
</evidence>
<comment type="caution">
    <text evidence="1">The sequence shown here is derived from an EMBL/GenBank/DDBJ whole genome shotgun (WGS) entry which is preliminary data.</text>
</comment>
<dbReference type="AlphaFoldDB" id="A0A5M6IQ77"/>
<name>A0A5M6IQ77_9PROT</name>
<dbReference type="Gene3D" id="3.20.20.60">
    <property type="entry name" value="Phosphoenolpyruvate-binding domains"/>
    <property type="match status" value="1"/>
</dbReference>
<keyword evidence="1" id="KW-0456">Lyase</keyword>
<dbReference type="Proteomes" id="UP000325255">
    <property type="component" value="Unassembled WGS sequence"/>
</dbReference>
<dbReference type="InterPro" id="IPR039556">
    <property type="entry name" value="ICL/PEPM"/>
</dbReference>
<organism evidence="1 2">
    <name type="scientific">Rhodovastum atsumiense</name>
    <dbReference type="NCBI Taxonomy" id="504468"/>
    <lineage>
        <taxon>Bacteria</taxon>
        <taxon>Pseudomonadati</taxon>
        <taxon>Pseudomonadota</taxon>
        <taxon>Alphaproteobacteria</taxon>
        <taxon>Acetobacterales</taxon>
        <taxon>Acetobacteraceae</taxon>
        <taxon>Rhodovastum</taxon>
    </lineage>
</organism>
<dbReference type="CDD" id="cd00377">
    <property type="entry name" value="ICL_PEPM"/>
    <property type="match status" value="1"/>
</dbReference>